<evidence type="ECO:0000313" key="2">
    <source>
        <dbReference type="EMBL" id="QUO47189.1"/>
    </source>
</evidence>
<dbReference type="GeneID" id="64828163"/>
<sequence length="440" mass="49096">MRRETTRRLENAESAVKVIDVGEQYITLDIPESVYDAERAIPYELVEFDAKNWFVWDLDEKVPRAPHRNNGWAGRVTWGRENIDFDSRAGSTFEEVIDALNGRSDGYVDDSWRFHDDEEPRELYPMSILPHADFSPEPGLMFFDFDDVVEPRGDGTAVMTREVWDIVQRLECYAELSTSMTGVHCFTRGEMPGQVDGKKVLKDLNQELPDGEVGHIEIYGYPANGRVMGTTWMHIDQTPRHTVAERQDTIVSLTDELLDDDDTLTEREQAKEVFEERADADHGESPGSQSAYYGLNPVTIANTGAFRTYASNGQGPHPVHGGTSTPDSESTNFAVSRSDGWKCWAHDDGGGALQLIAVEEGIRQCGRASDVMQHPVDALRTCLAARDKHAPSTLRGESPPTVALKGVLDVQGVDYNEDGRLTRLNYELASGLFKEMGYTG</sequence>
<dbReference type="EMBL" id="CP073695">
    <property type="protein sequence ID" value="QUO47189.1"/>
    <property type="molecule type" value="Genomic_DNA"/>
</dbReference>
<dbReference type="AlphaFoldDB" id="A0A8T8LJ76"/>
<name>A0A8T8LJ76_9EURY</name>
<feature type="region of interest" description="Disordered" evidence="1">
    <location>
        <begin position="273"/>
        <end position="293"/>
    </location>
</feature>
<evidence type="ECO:0000256" key="1">
    <source>
        <dbReference type="SAM" id="MobiDB-lite"/>
    </source>
</evidence>
<dbReference type="KEGG" id="hss:J7656_11445"/>
<accession>A0A8T8LJ76</accession>
<protein>
    <submittedName>
        <fullName evidence="2">Uncharacterized protein</fullName>
    </submittedName>
</protein>
<feature type="compositionally biased region" description="Polar residues" evidence="1">
    <location>
        <begin position="322"/>
        <end position="333"/>
    </location>
</feature>
<reference evidence="2 3" key="1">
    <citation type="submission" date="2021-03" db="EMBL/GenBank/DDBJ databases">
        <title>Halorubrum sodomense MBLA0099, Whole genome shotgun sequencing.</title>
        <authorList>
            <person name="Seo M.-J."/>
            <person name="Cho E.-S."/>
            <person name="Hwang C.Y."/>
        </authorList>
    </citation>
    <scope>NUCLEOTIDE SEQUENCE [LARGE SCALE GENOMIC DNA]</scope>
    <source>
        <strain evidence="2 3">MBLA0099</strain>
    </source>
</reference>
<feature type="compositionally biased region" description="Basic and acidic residues" evidence="1">
    <location>
        <begin position="273"/>
        <end position="284"/>
    </location>
</feature>
<dbReference type="OrthoDB" id="238910at2157"/>
<dbReference type="RefSeq" id="WP_211553337.1">
    <property type="nucleotide sequence ID" value="NZ_CP073695.1"/>
</dbReference>
<organism evidence="2 3">
    <name type="scientific">Halorubrum ruber</name>
    <dbReference type="NCBI Taxonomy" id="2982524"/>
    <lineage>
        <taxon>Archaea</taxon>
        <taxon>Methanobacteriati</taxon>
        <taxon>Methanobacteriota</taxon>
        <taxon>Stenosarchaea group</taxon>
        <taxon>Halobacteria</taxon>
        <taxon>Halobacteriales</taxon>
        <taxon>Haloferacaceae</taxon>
        <taxon>Halorubrum</taxon>
    </lineage>
</organism>
<dbReference type="Proteomes" id="UP000679341">
    <property type="component" value="Chromosome"/>
</dbReference>
<gene>
    <name evidence="2" type="ORF">J7656_11445</name>
</gene>
<evidence type="ECO:0000313" key="3">
    <source>
        <dbReference type="Proteomes" id="UP000679341"/>
    </source>
</evidence>
<keyword evidence="3" id="KW-1185">Reference proteome</keyword>
<proteinExistence type="predicted"/>
<feature type="region of interest" description="Disordered" evidence="1">
    <location>
        <begin position="309"/>
        <end position="333"/>
    </location>
</feature>